<comment type="catalytic activity">
    <reaction evidence="1">
        <text>adenosylcob(III)inamide + ATP = adenosylcob(III)inamide phosphate + ADP + H(+)</text>
        <dbReference type="Rhea" id="RHEA:15769"/>
        <dbReference type="ChEBI" id="CHEBI:2480"/>
        <dbReference type="ChEBI" id="CHEBI:15378"/>
        <dbReference type="ChEBI" id="CHEBI:30616"/>
        <dbReference type="ChEBI" id="CHEBI:58502"/>
        <dbReference type="ChEBI" id="CHEBI:456216"/>
        <dbReference type="EC" id="2.7.1.156"/>
    </reaction>
</comment>
<keyword evidence="12 19" id="KW-0547">Nucleotide-binding</keyword>
<accession>A0A414NUW3</accession>
<dbReference type="NCBIfam" id="NF004469">
    <property type="entry name" value="PRK05800.1"/>
    <property type="match status" value="1"/>
</dbReference>
<dbReference type="GO" id="GO:0009236">
    <property type="term" value="P:cobalamin biosynthetic process"/>
    <property type="evidence" value="ECO:0007669"/>
    <property type="project" value="UniProtKB-UniPathway"/>
</dbReference>
<sequence>MGKMILVTGGARSGKSAFAEKLARESGGKVAYIATAEAWDAEMEHRIALHRSRRPSDWQTYEAPREAAEVIREAGKGHKVILFDCVTIYLSNLLCREAEPYDEAKLAALVQGEMASLIEAVQGLPEETAVLFVTNEVGAGIVPENRLARLYRDLAGLANQQLAAAADAVYAVLCGIPLRIK</sequence>
<comment type="catalytic activity">
    <reaction evidence="3">
        <text>adenosylcob(III)inamide + GTP = adenosylcob(III)inamide phosphate + GDP + H(+)</text>
        <dbReference type="Rhea" id="RHEA:15765"/>
        <dbReference type="ChEBI" id="CHEBI:2480"/>
        <dbReference type="ChEBI" id="CHEBI:15378"/>
        <dbReference type="ChEBI" id="CHEBI:37565"/>
        <dbReference type="ChEBI" id="CHEBI:58189"/>
        <dbReference type="ChEBI" id="CHEBI:58502"/>
        <dbReference type="EC" id="2.7.1.156"/>
    </reaction>
</comment>
<keyword evidence="11 20" id="KW-0808">Transferase</keyword>
<evidence type="ECO:0000256" key="16">
    <source>
        <dbReference type="ARBA" id="ARBA00029570"/>
    </source>
</evidence>
<dbReference type="CDD" id="cd00544">
    <property type="entry name" value="CobU"/>
    <property type="match status" value="1"/>
</dbReference>
<evidence type="ECO:0000256" key="5">
    <source>
        <dbReference type="ARBA" id="ARBA00004692"/>
    </source>
</evidence>
<evidence type="ECO:0000256" key="14">
    <source>
        <dbReference type="ARBA" id="ARBA00022840"/>
    </source>
</evidence>
<comment type="pathway">
    <text evidence="5">Cofactor biosynthesis; adenosylcobalamin biosynthesis; adenosylcobalamin from cob(II)yrinate a,c-diamide: step 6/7.</text>
</comment>
<dbReference type="OrthoDB" id="9799422at2"/>
<dbReference type="UniPathway" id="UPA00148">
    <property type="reaction ID" value="UER00236"/>
</dbReference>
<keyword evidence="10" id="KW-0169">Cobalamin biosynthesis</keyword>
<keyword evidence="15 19" id="KW-0342">GTP-binding</keyword>
<dbReference type="InterPro" id="IPR003203">
    <property type="entry name" value="CobU/CobP"/>
</dbReference>
<protein>
    <recommendedName>
        <fullName evidence="16">Adenosylcobinamide kinase</fullName>
        <ecNumber evidence="8">2.7.1.156</ecNumber>
        <ecNumber evidence="9">2.7.7.62</ecNumber>
    </recommendedName>
    <alternativeName>
        <fullName evidence="17">Adenosylcobinamide-phosphate guanylyltransferase</fullName>
    </alternativeName>
</protein>
<dbReference type="Pfam" id="PF02283">
    <property type="entry name" value="CobU"/>
    <property type="match status" value="1"/>
</dbReference>
<feature type="active site" description="GMP-histidine intermediate" evidence="18">
    <location>
        <position position="50"/>
    </location>
</feature>
<feature type="binding site" evidence="19">
    <location>
        <begin position="51"/>
        <end position="54"/>
    </location>
    <ligand>
        <name>GTP</name>
        <dbReference type="ChEBI" id="CHEBI:37565"/>
    </ligand>
</feature>
<feature type="binding site" evidence="19">
    <location>
        <position position="62"/>
    </location>
    <ligand>
        <name>GTP</name>
        <dbReference type="ChEBI" id="CHEBI:37565"/>
    </ligand>
</feature>
<evidence type="ECO:0000256" key="18">
    <source>
        <dbReference type="PIRSR" id="PIRSR006135-1"/>
    </source>
</evidence>
<evidence type="ECO:0000256" key="3">
    <source>
        <dbReference type="ARBA" id="ARBA00001522"/>
    </source>
</evidence>
<dbReference type="AlphaFoldDB" id="A0A414NUW3"/>
<dbReference type="GO" id="GO:0005524">
    <property type="term" value="F:ATP binding"/>
    <property type="evidence" value="ECO:0007669"/>
    <property type="project" value="UniProtKB-KW"/>
</dbReference>
<evidence type="ECO:0000256" key="13">
    <source>
        <dbReference type="ARBA" id="ARBA00022777"/>
    </source>
</evidence>
<dbReference type="EMBL" id="QRHE01000013">
    <property type="protein sequence ID" value="RHF50586.1"/>
    <property type="molecule type" value="Genomic_DNA"/>
</dbReference>
<comment type="similarity">
    <text evidence="7">Belongs to the CobU/CobP family.</text>
</comment>
<organism evidence="20 21">
    <name type="scientific">Mitsuokella multacida</name>
    <dbReference type="NCBI Taxonomy" id="52226"/>
    <lineage>
        <taxon>Bacteria</taxon>
        <taxon>Bacillati</taxon>
        <taxon>Bacillota</taxon>
        <taxon>Negativicutes</taxon>
        <taxon>Selenomonadales</taxon>
        <taxon>Selenomonadaceae</taxon>
        <taxon>Mitsuokella</taxon>
    </lineage>
</organism>
<comment type="caution">
    <text evidence="20">The sequence shown here is derived from an EMBL/GenBank/DDBJ whole genome shotgun (WGS) entry which is preliminary data.</text>
</comment>
<name>A0A414NUW3_9FIRM</name>
<evidence type="ECO:0000256" key="1">
    <source>
        <dbReference type="ARBA" id="ARBA00000312"/>
    </source>
</evidence>
<feature type="binding site" evidence="19">
    <location>
        <begin position="34"/>
        <end position="36"/>
    </location>
    <ligand>
        <name>GTP</name>
        <dbReference type="ChEBI" id="CHEBI:37565"/>
    </ligand>
</feature>
<dbReference type="EC" id="2.7.7.62" evidence="9"/>
<comment type="pathway">
    <text evidence="6">Cofactor biosynthesis; adenosylcobalamin biosynthesis; adenosylcobalamin from cob(II)yrinate a,c-diamide: step 5/7.</text>
</comment>
<evidence type="ECO:0000256" key="9">
    <source>
        <dbReference type="ARBA" id="ARBA00012523"/>
    </source>
</evidence>
<evidence type="ECO:0000256" key="4">
    <source>
        <dbReference type="ARBA" id="ARBA00003889"/>
    </source>
</evidence>
<dbReference type="SUPFAM" id="SSF52540">
    <property type="entry name" value="P-loop containing nucleoside triphosphate hydrolases"/>
    <property type="match status" value="1"/>
</dbReference>
<proteinExistence type="inferred from homology"/>
<keyword evidence="20" id="KW-0548">Nucleotidyltransferase</keyword>
<evidence type="ECO:0000313" key="21">
    <source>
        <dbReference type="Proteomes" id="UP000283442"/>
    </source>
</evidence>
<dbReference type="PANTHER" id="PTHR34848:SF1">
    <property type="entry name" value="BIFUNCTIONAL ADENOSYLCOBALAMIN BIOSYNTHESIS PROTEIN COBU"/>
    <property type="match status" value="1"/>
</dbReference>
<keyword evidence="14" id="KW-0067">ATP-binding</keyword>
<reference evidence="20 21" key="1">
    <citation type="submission" date="2018-08" db="EMBL/GenBank/DDBJ databases">
        <title>A genome reference for cultivated species of the human gut microbiota.</title>
        <authorList>
            <person name="Zou Y."/>
            <person name="Xue W."/>
            <person name="Luo G."/>
        </authorList>
    </citation>
    <scope>NUCLEOTIDE SEQUENCE [LARGE SCALE GENOMIC DNA]</scope>
    <source>
        <strain evidence="20 21">AM25-21AC</strain>
    </source>
</reference>
<evidence type="ECO:0000256" key="15">
    <source>
        <dbReference type="ARBA" id="ARBA00023134"/>
    </source>
</evidence>
<evidence type="ECO:0000256" key="17">
    <source>
        <dbReference type="ARBA" id="ARBA00030571"/>
    </source>
</evidence>
<dbReference type="InterPro" id="IPR027417">
    <property type="entry name" value="P-loop_NTPase"/>
</dbReference>
<evidence type="ECO:0000256" key="8">
    <source>
        <dbReference type="ARBA" id="ARBA00012016"/>
    </source>
</evidence>
<gene>
    <name evidence="20" type="ORF">DW674_10375</name>
</gene>
<evidence type="ECO:0000256" key="7">
    <source>
        <dbReference type="ARBA" id="ARBA00007490"/>
    </source>
</evidence>
<evidence type="ECO:0000256" key="10">
    <source>
        <dbReference type="ARBA" id="ARBA00022573"/>
    </source>
</evidence>
<evidence type="ECO:0000256" key="19">
    <source>
        <dbReference type="PIRSR" id="PIRSR006135-2"/>
    </source>
</evidence>
<dbReference type="GO" id="GO:0043752">
    <property type="term" value="F:adenosylcobinamide kinase activity"/>
    <property type="evidence" value="ECO:0007669"/>
    <property type="project" value="UniProtKB-EC"/>
</dbReference>
<dbReference type="Proteomes" id="UP000283442">
    <property type="component" value="Unassembled WGS sequence"/>
</dbReference>
<dbReference type="GO" id="GO:0008820">
    <property type="term" value="F:cobinamide phosphate guanylyltransferase activity"/>
    <property type="evidence" value="ECO:0007669"/>
    <property type="project" value="UniProtKB-EC"/>
</dbReference>
<comment type="catalytic activity">
    <reaction evidence="2">
        <text>adenosylcob(III)inamide phosphate + GTP + H(+) = adenosylcob(III)inamide-GDP + diphosphate</text>
        <dbReference type="Rhea" id="RHEA:22712"/>
        <dbReference type="ChEBI" id="CHEBI:15378"/>
        <dbReference type="ChEBI" id="CHEBI:33019"/>
        <dbReference type="ChEBI" id="CHEBI:37565"/>
        <dbReference type="ChEBI" id="CHEBI:58502"/>
        <dbReference type="ChEBI" id="CHEBI:60487"/>
        <dbReference type="EC" id="2.7.7.62"/>
    </reaction>
</comment>
<dbReference type="PIRSF" id="PIRSF006135">
    <property type="entry name" value="CobU"/>
    <property type="match status" value="1"/>
</dbReference>
<dbReference type="GO" id="GO:0005525">
    <property type="term" value="F:GTP binding"/>
    <property type="evidence" value="ECO:0007669"/>
    <property type="project" value="UniProtKB-KW"/>
</dbReference>
<dbReference type="EC" id="2.7.1.156" evidence="8"/>
<dbReference type="PANTHER" id="PTHR34848">
    <property type="match status" value="1"/>
</dbReference>
<evidence type="ECO:0000256" key="2">
    <source>
        <dbReference type="ARBA" id="ARBA00000711"/>
    </source>
</evidence>
<feature type="binding site" evidence="19">
    <location>
        <position position="84"/>
    </location>
    <ligand>
        <name>GTP</name>
        <dbReference type="ChEBI" id="CHEBI:37565"/>
    </ligand>
</feature>
<dbReference type="Gene3D" id="3.40.50.300">
    <property type="entry name" value="P-loop containing nucleotide triphosphate hydrolases"/>
    <property type="match status" value="1"/>
</dbReference>
<evidence type="ECO:0000256" key="6">
    <source>
        <dbReference type="ARBA" id="ARBA00005159"/>
    </source>
</evidence>
<comment type="function">
    <text evidence="4">Catalyzes ATP-dependent phosphorylation of adenosylcobinamide and addition of GMP to adenosylcobinamide phosphate.</text>
</comment>
<dbReference type="RefSeq" id="WP_118176720.1">
    <property type="nucleotide sequence ID" value="NZ_CP195933.1"/>
</dbReference>
<evidence type="ECO:0000313" key="20">
    <source>
        <dbReference type="EMBL" id="RHF50586.1"/>
    </source>
</evidence>
<evidence type="ECO:0000256" key="12">
    <source>
        <dbReference type="ARBA" id="ARBA00022741"/>
    </source>
</evidence>
<feature type="binding site" evidence="19">
    <location>
        <begin position="9"/>
        <end position="16"/>
    </location>
    <ligand>
        <name>GTP</name>
        <dbReference type="ChEBI" id="CHEBI:37565"/>
    </ligand>
</feature>
<evidence type="ECO:0000256" key="11">
    <source>
        <dbReference type="ARBA" id="ARBA00022679"/>
    </source>
</evidence>
<keyword evidence="13 20" id="KW-0418">Kinase</keyword>